<keyword evidence="2" id="KW-1185">Reference proteome</keyword>
<reference evidence="2" key="1">
    <citation type="journal article" date="2012" name="Proc. Natl. Acad. Sci. U.S.A.">
        <title>Genome sequence of the button mushroom Agaricus bisporus reveals mechanisms governing adaptation to a humic-rich ecological niche.</title>
        <authorList>
            <person name="Morin E."/>
            <person name="Kohler A."/>
            <person name="Baker A.R."/>
            <person name="Foulongne-Oriol M."/>
            <person name="Lombard V."/>
            <person name="Nagy L.G."/>
            <person name="Ohm R.A."/>
            <person name="Patyshakuliyeva A."/>
            <person name="Brun A."/>
            <person name="Aerts A.L."/>
            <person name="Bailey A.M."/>
            <person name="Billette C."/>
            <person name="Coutinho P.M."/>
            <person name="Deakin G."/>
            <person name="Doddapaneni H."/>
            <person name="Floudas D."/>
            <person name="Grimwood J."/>
            <person name="Hilden K."/>
            <person name="Kuees U."/>
            <person name="LaButti K.M."/>
            <person name="Lapidus A."/>
            <person name="Lindquist E.A."/>
            <person name="Lucas S.M."/>
            <person name="Murat C."/>
            <person name="Riley R.W."/>
            <person name="Salamov A.A."/>
            <person name="Schmutz J."/>
            <person name="Subramanian V."/>
            <person name="Woesten H.A.B."/>
            <person name="Xu J."/>
            <person name="Eastwood D.C."/>
            <person name="Foster G.D."/>
            <person name="Sonnenberg A.S."/>
            <person name="Cullen D."/>
            <person name="de Vries R.P."/>
            <person name="Lundell T."/>
            <person name="Hibbett D.S."/>
            <person name="Henrissat B."/>
            <person name="Burton K.S."/>
            <person name="Kerrigan R.W."/>
            <person name="Challen M.P."/>
            <person name="Grigoriev I.V."/>
            <person name="Martin F."/>
        </authorList>
    </citation>
    <scope>NUCLEOTIDE SEQUENCE [LARGE SCALE GENOMIC DNA]</scope>
    <source>
        <strain evidence="2">JB137-S8 / ATCC MYA-4627 / FGSC 10392</strain>
    </source>
</reference>
<dbReference type="eggNOG" id="ENOG502SSGI">
    <property type="taxonomic scope" value="Eukaryota"/>
</dbReference>
<dbReference type="OMA" id="LESHEWE"/>
<accession>K5WFG4</accession>
<dbReference type="Gene3D" id="3.80.10.10">
    <property type="entry name" value="Ribonuclease Inhibitor"/>
    <property type="match status" value="1"/>
</dbReference>
<dbReference type="KEGG" id="abp:AGABI1DRAFT133743"/>
<protein>
    <submittedName>
        <fullName evidence="1">Uncharacterized protein</fullName>
    </submittedName>
</protein>
<name>K5WFG4_AGABU</name>
<evidence type="ECO:0000313" key="2">
    <source>
        <dbReference type="Proteomes" id="UP000008493"/>
    </source>
</evidence>
<dbReference type="Gene3D" id="1.20.1280.50">
    <property type="match status" value="1"/>
</dbReference>
<dbReference type="GeneID" id="18828033"/>
<dbReference type="SUPFAM" id="SSF81383">
    <property type="entry name" value="F-box domain"/>
    <property type="match status" value="1"/>
</dbReference>
<organism evidence="1 2">
    <name type="scientific">Agaricus bisporus var. burnettii (strain JB137-S8 / ATCC MYA-4627 / FGSC 10392)</name>
    <name type="common">White button mushroom</name>
    <dbReference type="NCBI Taxonomy" id="597362"/>
    <lineage>
        <taxon>Eukaryota</taxon>
        <taxon>Fungi</taxon>
        <taxon>Dikarya</taxon>
        <taxon>Basidiomycota</taxon>
        <taxon>Agaricomycotina</taxon>
        <taxon>Agaricomycetes</taxon>
        <taxon>Agaricomycetidae</taxon>
        <taxon>Agaricales</taxon>
        <taxon>Agaricineae</taxon>
        <taxon>Agaricaceae</taxon>
        <taxon>Agaricus</taxon>
    </lineage>
</organism>
<dbReference type="AlphaFoldDB" id="K5WFG4"/>
<dbReference type="Proteomes" id="UP000008493">
    <property type="component" value="Unassembled WGS sequence"/>
</dbReference>
<proteinExistence type="predicted"/>
<dbReference type="EMBL" id="JH971744">
    <property type="protein sequence ID" value="EKM74011.1"/>
    <property type="molecule type" value="Genomic_DNA"/>
</dbReference>
<dbReference type="InParanoid" id="K5WFG4"/>
<gene>
    <name evidence="1" type="ORF">AGABI1DRAFT_133743</name>
</gene>
<dbReference type="OrthoDB" id="2989277at2759"/>
<dbReference type="InterPro" id="IPR036047">
    <property type="entry name" value="F-box-like_dom_sf"/>
</dbReference>
<sequence length="498" mass="57458">MTFASLPFELVVRICRLNAHRWQTYPQDVQAPLQDTMAASQVCSHWRSIVLSAPELWRFAIDPYHPCASWRDLLPKRSEPLSIEFIDVAYAPRFMQPVHDIQLQMQSGMHQRLRRYDIWLAYKTETTPIHSPLWPSEPGSWSQLRRLGLFFDNYSSNSHEKLPVHFPGLATPILEHLTLTCYYMPDWNELRTLGNTLTHLKIYHPPSRLCADRWIELIRNLPNLEKIELSFALEAFCDHPHSKERFTLGVKKFSFADLFHCCPSFLDRIDLSSTKCRSSSITCLSNPQFDLEIPAEDAVQAVLPRIKRLLSQIAINNSRLRISDSFIVVQSGFLGPAVLSNNLGQTVIAKNSNHFFVCFDRHRRFSTFGGPLLFPALLDIVRPMCASVELAEASSYAHLESHEWEQFFDVLVHCQHLRFMQGVGLSWWNWLCKLLMPAASEVTNDATEPLFPHLRSIGFEEKTQIKERLVKPTNSYTRVYEIPFDELKAFSRLSSRAG</sequence>
<dbReference type="RefSeq" id="XP_007335350.1">
    <property type="nucleotide sequence ID" value="XM_007335288.1"/>
</dbReference>
<dbReference type="InterPro" id="IPR032675">
    <property type="entry name" value="LRR_dom_sf"/>
</dbReference>
<dbReference type="HOGENOM" id="CLU_039409_1_0_1"/>
<evidence type="ECO:0000313" key="1">
    <source>
        <dbReference type="EMBL" id="EKM74011.1"/>
    </source>
</evidence>